<dbReference type="AlphaFoldDB" id="A0A4Y2TPW8"/>
<reference evidence="1 2" key="1">
    <citation type="journal article" date="2019" name="Sci. Rep.">
        <title>Orb-weaving spider Araneus ventricosus genome elucidates the spidroin gene catalogue.</title>
        <authorList>
            <person name="Kono N."/>
            <person name="Nakamura H."/>
            <person name="Ohtoshi R."/>
            <person name="Moran D.A.P."/>
            <person name="Shinohara A."/>
            <person name="Yoshida Y."/>
            <person name="Fujiwara M."/>
            <person name="Mori M."/>
            <person name="Tomita M."/>
            <person name="Arakawa K."/>
        </authorList>
    </citation>
    <scope>NUCLEOTIDE SEQUENCE [LARGE SCALE GENOMIC DNA]</scope>
</reference>
<keyword evidence="2" id="KW-1185">Reference proteome</keyword>
<gene>
    <name evidence="1" type="ORF">AVEN_54527_1</name>
</gene>
<sequence>MKRQKTQKEEKTEGDKTLGYLGVVNPVTPKEDVPLRGRGFLGFLSLLRILADRFKGLAPWVLKDANTVLGVFRRLFDFESIIQPDGFAAYEEINVSKS</sequence>
<evidence type="ECO:0000313" key="2">
    <source>
        <dbReference type="Proteomes" id="UP000499080"/>
    </source>
</evidence>
<proteinExistence type="predicted"/>
<comment type="caution">
    <text evidence="1">The sequence shown here is derived from an EMBL/GenBank/DDBJ whole genome shotgun (WGS) entry which is preliminary data.</text>
</comment>
<name>A0A4Y2TPW8_ARAVE</name>
<evidence type="ECO:0000313" key="1">
    <source>
        <dbReference type="EMBL" id="GBO02673.1"/>
    </source>
</evidence>
<accession>A0A4Y2TPW8</accession>
<protein>
    <submittedName>
        <fullName evidence="1">Uncharacterized protein</fullName>
    </submittedName>
</protein>
<dbReference type="Proteomes" id="UP000499080">
    <property type="component" value="Unassembled WGS sequence"/>
</dbReference>
<dbReference type="EMBL" id="BGPR01030264">
    <property type="protein sequence ID" value="GBO02673.1"/>
    <property type="molecule type" value="Genomic_DNA"/>
</dbReference>
<organism evidence="1 2">
    <name type="scientific">Araneus ventricosus</name>
    <name type="common">Orbweaver spider</name>
    <name type="synonym">Epeira ventricosa</name>
    <dbReference type="NCBI Taxonomy" id="182803"/>
    <lineage>
        <taxon>Eukaryota</taxon>
        <taxon>Metazoa</taxon>
        <taxon>Ecdysozoa</taxon>
        <taxon>Arthropoda</taxon>
        <taxon>Chelicerata</taxon>
        <taxon>Arachnida</taxon>
        <taxon>Araneae</taxon>
        <taxon>Araneomorphae</taxon>
        <taxon>Entelegynae</taxon>
        <taxon>Araneoidea</taxon>
        <taxon>Araneidae</taxon>
        <taxon>Araneus</taxon>
    </lineage>
</organism>